<sequence length="144" mass="15289">MPLPPAPPLQAKGLFGLYWKDGKRELSEDEVGELIGDELDTYLRWVKKKKGAKSQRGKERDYAVRTAKKASASKAIVSAAAAAARAAKAAGESVKGQQAAAQVAAETAADNAVKNDMTGTLKPFTRGNIKGFVADAMTQLKDEL</sequence>
<evidence type="ECO:0000313" key="1">
    <source>
        <dbReference type="EMBL" id="EKC17620.1"/>
    </source>
</evidence>
<dbReference type="HOGENOM" id="CLU_1798305_0_0_1"/>
<gene>
    <name evidence="1" type="ORF">CGI_10000449</name>
</gene>
<dbReference type="AlphaFoldDB" id="K1PME7"/>
<reference evidence="1" key="1">
    <citation type="journal article" date="2012" name="Nature">
        <title>The oyster genome reveals stress adaptation and complexity of shell formation.</title>
        <authorList>
            <person name="Zhang G."/>
            <person name="Fang X."/>
            <person name="Guo X."/>
            <person name="Li L."/>
            <person name="Luo R."/>
            <person name="Xu F."/>
            <person name="Yang P."/>
            <person name="Zhang L."/>
            <person name="Wang X."/>
            <person name="Qi H."/>
            <person name="Xiong Z."/>
            <person name="Que H."/>
            <person name="Xie Y."/>
            <person name="Holland P.W."/>
            <person name="Paps J."/>
            <person name="Zhu Y."/>
            <person name="Wu F."/>
            <person name="Chen Y."/>
            <person name="Wang J."/>
            <person name="Peng C."/>
            <person name="Meng J."/>
            <person name="Yang L."/>
            <person name="Liu J."/>
            <person name="Wen B."/>
            <person name="Zhang N."/>
            <person name="Huang Z."/>
            <person name="Zhu Q."/>
            <person name="Feng Y."/>
            <person name="Mount A."/>
            <person name="Hedgecock D."/>
            <person name="Xu Z."/>
            <person name="Liu Y."/>
            <person name="Domazet-Loso T."/>
            <person name="Du Y."/>
            <person name="Sun X."/>
            <person name="Zhang S."/>
            <person name="Liu B."/>
            <person name="Cheng P."/>
            <person name="Jiang X."/>
            <person name="Li J."/>
            <person name="Fan D."/>
            <person name="Wang W."/>
            <person name="Fu W."/>
            <person name="Wang T."/>
            <person name="Wang B."/>
            <person name="Zhang J."/>
            <person name="Peng Z."/>
            <person name="Li Y."/>
            <person name="Li N."/>
            <person name="Wang J."/>
            <person name="Chen M."/>
            <person name="He Y."/>
            <person name="Tan F."/>
            <person name="Song X."/>
            <person name="Zheng Q."/>
            <person name="Huang R."/>
            <person name="Yang H."/>
            <person name="Du X."/>
            <person name="Chen L."/>
            <person name="Yang M."/>
            <person name="Gaffney P.M."/>
            <person name="Wang S."/>
            <person name="Luo L."/>
            <person name="She Z."/>
            <person name="Ming Y."/>
            <person name="Huang W."/>
            <person name="Zhang S."/>
            <person name="Huang B."/>
            <person name="Zhang Y."/>
            <person name="Qu T."/>
            <person name="Ni P."/>
            <person name="Miao G."/>
            <person name="Wang J."/>
            <person name="Wang Q."/>
            <person name="Steinberg C.E."/>
            <person name="Wang H."/>
            <person name="Li N."/>
            <person name="Qian L."/>
            <person name="Zhang G."/>
            <person name="Li Y."/>
            <person name="Yang H."/>
            <person name="Liu X."/>
            <person name="Wang J."/>
            <person name="Yin Y."/>
            <person name="Wang J."/>
        </authorList>
    </citation>
    <scope>NUCLEOTIDE SEQUENCE [LARGE SCALE GENOMIC DNA]</scope>
    <source>
        <strain evidence="1">05x7-T-G4-1.051#20</strain>
    </source>
</reference>
<organism evidence="1">
    <name type="scientific">Magallana gigas</name>
    <name type="common">Pacific oyster</name>
    <name type="synonym">Crassostrea gigas</name>
    <dbReference type="NCBI Taxonomy" id="29159"/>
    <lineage>
        <taxon>Eukaryota</taxon>
        <taxon>Metazoa</taxon>
        <taxon>Spiralia</taxon>
        <taxon>Lophotrochozoa</taxon>
        <taxon>Mollusca</taxon>
        <taxon>Bivalvia</taxon>
        <taxon>Autobranchia</taxon>
        <taxon>Pteriomorphia</taxon>
        <taxon>Ostreida</taxon>
        <taxon>Ostreoidea</taxon>
        <taxon>Ostreidae</taxon>
        <taxon>Magallana</taxon>
    </lineage>
</organism>
<protein>
    <submittedName>
        <fullName evidence="1">Uncharacterized protein</fullName>
    </submittedName>
</protein>
<dbReference type="InParanoid" id="K1PME7"/>
<dbReference type="EMBL" id="JH822423">
    <property type="protein sequence ID" value="EKC17620.1"/>
    <property type="molecule type" value="Genomic_DNA"/>
</dbReference>
<proteinExistence type="predicted"/>
<name>K1PME7_MAGGI</name>
<accession>K1PME7</accession>